<feature type="region of interest" description="Disordered" evidence="1">
    <location>
        <begin position="43"/>
        <end position="93"/>
    </location>
</feature>
<gene>
    <name evidence="4" type="ORF">CUT44_21010</name>
</gene>
<dbReference type="InterPro" id="IPR013785">
    <property type="entry name" value="Aldolase_TIM"/>
</dbReference>
<feature type="compositionally biased region" description="Low complexity" evidence="1">
    <location>
        <begin position="43"/>
        <end position="63"/>
    </location>
</feature>
<feature type="compositionally biased region" description="Pro residues" evidence="1">
    <location>
        <begin position="76"/>
        <end position="86"/>
    </location>
</feature>
<keyword evidence="5" id="KW-1185">Reference proteome</keyword>
<dbReference type="InterPro" id="IPR004352">
    <property type="entry name" value="GH114_TIM-barrel"/>
</dbReference>
<dbReference type="PANTHER" id="PTHR35273">
    <property type="entry name" value="ALPHA-1,4 POLYGALACTOSAMINIDASE, PUTATIVE (AFU_ORTHOLOGUE AFUA_3G07890)-RELATED"/>
    <property type="match status" value="1"/>
</dbReference>
<proteinExistence type="predicted"/>
<dbReference type="SUPFAM" id="SSF51445">
    <property type="entry name" value="(Trans)glycosidases"/>
    <property type="match status" value="1"/>
</dbReference>
<sequence length="320" mass="34355">MAVGAAGRRPFRRAAVNRRLAALLPPLCALLLLTGCPGATGPDPVPTGTATAPGPLPTGSTGAVPPDTSSPDTAAPGPPRSGGPPPRRARWRPEPGTTWQWQLQGRVDPTVDAEVFDIDGFENGADTVAALHTRGRKVICYLNAGAWEDFRPDRGAYPPAVLGRGNGWPGERWVDIRRLDVLRPVLAARLDMCAEKGFDAVEPDLLDGYRHDTGFPLTAAHQLAFNRMVAALAHERGLSAGLKNDLDQIPELVDVFDFAVNEECAEFGECAKLAPFTERGKAVLHAEYALPTEEFCGLSRRLGLSSIRKRLALGAWRSTC</sequence>
<dbReference type="InterPro" id="IPR017853">
    <property type="entry name" value="GH"/>
</dbReference>
<feature type="chain" id="PRO_5039669626" description="Glycoside-hydrolase family GH114 TIM-barrel domain-containing protein" evidence="2">
    <location>
        <begin position="40"/>
        <end position="320"/>
    </location>
</feature>
<feature type="signal peptide" evidence="2">
    <location>
        <begin position="1"/>
        <end position="39"/>
    </location>
</feature>
<accession>A0A2M8LV82</accession>
<organism evidence="4 5">
    <name type="scientific">Streptomyces carminius</name>
    <dbReference type="NCBI Taxonomy" id="2665496"/>
    <lineage>
        <taxon>Bacteria</taxon>
        <taxon>Bacillati</taxon>
        <taxon>Actinomycetota</taxon>
        <taxon>Actinomycetes</taxon>
        <taxon>Kitasatosporales</taxon>
        <taxon>Streptomycetaceae</taxon>
        <taxon>Streptomyces</taxon>
    </lineage>
</organism>
<dbReference type="AlphaFoldDB" id="A0A2M8LV82"/>
<evidence type="ECO:0000256" key="2">
    <source>
        <dbReference type="SAM" id="SignalP"/>
    </source>
</evidence>
<dbReference type="Pfam" id="PF03537">
    <property type="entry name" value="Glyco_hydro_114"/>
    <property type="match status" value="1"/>
</dbReference>
<evidence type="ECO:0000313" key="4">
    <source>
        <dbReference type="EMBL" id="PJE95870.1"/>
    </source>
</evidence>
<comment type="caution">
    <text evidence="4">The sequence shown here is derived from an EMBL/GenBank/DDBJ whole genome shotgun (WGS) entry which is preliminary data.</text>
</comment>
<feature type="domain" description="Glycoside-hydrolase family GH114 TIM-barrel" evidence="3">
    <location>
        <begin position="98"/>
        <end position="315"/>
    </location>
</feature>
<evidence type="ECO:0000259" key="3">
    <source>
        <dbReference type="Pfam" id="PF03537"/>
    </source>
</evidence>
<evidence type="ECO:0000313" key="5">
    <source>
        <dbReference type="Proteomes" id="UP000230407"/>
    </source>
</evidence>
<name>A0A2M8LV82_9ACTN</name>
<protein>
    <recommendedName>
        <fullName evidence="3">Glycoside-hydrolase family GH114 TIM-barrel domain-containing protein</fullName>
    </recommendedName>
</protein>
<dbReference type="PANTHER" id="PTHR35273:SF2">
    <property type="entry name" value="ALPHA-GALACTOSIDASE"/>
    <property type="match status" value="1"/>
</dbReference>
<keyword evidence="2" id="KW-0732">Signal</keyword>
<dbReference type="Gene3D" id="3.20.20.70">
    <property type="entry name" value="Aldolase class I"/>
    <property type="match status" value="1"/>
</dbReference>
<dbReference type="EMBL" id="PGGW01000061">
    <property type="protein sequence ID" value="PJE95870.1"/>
    <property type="molecule type" value="Genomic_DNA"/>
</dbReference>
<reference evidence="4 5" key="1">
    <citation type="submission" date="2017-11" db="EMBL/GenBank/DDBJ databases">
        <title>Streptomyces carmine sp. nov., a novel actinomycete isolated from Sophora alopecuroides in Xinjiang, China.</title>
        <authorList>
            <person name="Wang Y."/>
            <person name="Luo X."/>
            <person name="Wan C."/>
            <person name="Zhang L."/>
        </authorList>
    </citation>
    <scope>NUCLEOTIDE SEQUENCE [LARGE SCALE GENOMIC DNA]</scope>
    <source>
        <strain evidence="4 5">TRM SA0054</strain>
    </source>
</reference>
<dbReference type="Proteomes" id="UP000230407">
    <property type="component" value="Unassembled WGS sequence"/>
</dbReference>
<evidence type="ECO:0000256" key="1">
    <source>
        <dbReference type="SAM" id="MobiDB-lite"/>
    </source>
</evidence>